<evidence type="ECO:0000313" key="4">
    <source>
        <dbReference type="Proteomes" id="UP000479773"/>
    </source>
</evidence>
<organism evidence="2 3">
    <name type="scientific">Bacteroides fragilis</name>
    <dbReference type="NCBI Taxonomy" id="817"/>
    <lineage>
        <taxon>Bacteria</taxon>
        <taxon>Pseudomonadati</taxon>
        <taxon>Bacteroidota</taxon>
        <taxon>Bacteroidia</taxon>
        <taxon>Bacteroidales</taxon>
        <taxon>Bacteroidaceae</taxon>
        <taxon>Bacteroides</taxon>
    </lineage>
</organism>
<gene>
    <name evidence="2" type="ORF">AC094_24260</name>
    <name evidence="1" type="ORF">F3B44_19190</name>
</gene>
<dbReference type="EMBL" id="VWEQ01000021">
    <property type="protein sequence ID" value="KAA4749149.1"/>
    <property type="molecule type" value="Genomic_DNA"/>
</dbReference>
<evidence type="ECO:0000313" key="2">
    <source>
        <dbReference type="EMBL" id="OCR31654.1"/>
    </source>
</evidence>
<proteinExistence type="predicted"/>
<evidence type="ECO:0000313" key="3">
    <source>
        <dbReference type="Proteomes" id="UP000093197"/>
    </source>
</evidence>
<name>A0A2M9UNU5_BACFG</name>
<accession>A0A2M9UNU5</accession>
<dbReference type="AlphaFoldDB" id="A0A2M9UNU5"/>
<reference evidence="1 4" key="3">
    <citation type="journal article" date="2019" name="Nat. Med.">
        <title>A library of human gut bacterial isolates paired with longitudinal multiomics data enables mechanistic microbiome research.</title>
        <authorList>
            <person name="Poyet M."/>
            <person name="Groussin M."/>
            <person name="Gibbons S.M."/>
            <person name="Avila-Pacheco J."/>
            <person name="Jiang X."/>
            <person name="Kearney S.M."/>
            <person name="Perrotta A.R."/>
            <person name="Berdy B."/>
            <person name="Zhao S."/>
            <person name="Lieberman T.D."/>
            <person name="Swanson P.K."/>
            <person name="Smith M."/>
            <person name="Roesemann S."/>
            <person name="Alexander J.E."/>
            <person name="Rich S.A."/>
            <person name="Livny J."/>
            <person name="Vlamakis H."/>
            <person name="Clish C."/>
            <person name="Bullock K."/>
            <person name="Deik A."/>
            <person name="Scott J."/>
            <person name="Pierce K.A."/>
            <person name="Xavier R.J."/>
            <person name="Alm E.J."/>
        </authorList>
    </citation>
    <scope>NUCLEOTIDE SEQUENCE [LARGE SCALE GENOMIC DNA]</scope>
    <source>
        <strain evidence="1 4">BIOML-A106</strain>
    </source>
</reference>
<reference evidence="2 3" key="2">
    <citation type="journal article" date="2016" name="PLoS ONE">
        <title>Genomic Diversity of Enterotoxigenic Strains of Bacteroides fragilis.</title>
        <authorList>
            <person name="Pierce J.V."/>
            <person name="Bernstein H.D."/>
        </authorList>
    </citation>
    <scope>NUCLEOTIDE SEQUENCE [LARGE SCALE GENOMIC DNA]</scope>
    <source>
        <strain evidence="2 3">20793-3</strain>
    </source>
</reference>
<comment type="caution">
    <text evidence="2">The sequence shown here is derived from an EMBL/GenBank/DDBJ whole genome shotgun (WGS) entry which is preliminary data.</text>
</comment>
<sequence length="296" mass="33796">MGAIVEINTDGLAKLGETICYSLGLTAFGRKKMANAESYAAIKQAETNTQVQLLKLKGEEEIANYVLAKETRKMNNTKSVVEKAKSYFTEGESVSNEPVNSDWANRFFSIVEDISDETLHDIWGRILAGEVKRPNSYSLRTLELLRNITKEEAELFIKASHFYIEKDFICTEKAFLSLHETLLLGEVGLINNEELTINNWIVNPNSKQEVVIDKNIMMVLYNDTNNQINLSIPIKKLSKAGCEILSLMEQDNRNDFYYKLAKLLKAKGISRISKHEIIEYREDSYRYKTLGEELMV</sequence>
<reference evidence="2" key="1">
    <citation type="submission" date="2015-08" db="EMBL/GenBank/DDBJ databases">
        <authorList>
            <person name="Pierce J."/>
            <person name="Bernstein H."/>
        </authorList>
    </citation>
    <scope>NUCLEOTIDE SEQUENCE</scope>
    <source>
        <strain evidence="2">20793-3</strain>
    </source>
</reference>
<dbReference type="Proteomes" id="UP000093197">
    <property type="component" value="Unassembled WGS sequence"/>
</dbReference>
<dbReference type="Proteomes" id="UP000479773">
    <property type="component" value="Unassembled WGS sequence"/>
</dbReference>
<dbReference type="RefSeq" id="WP_005801107.1">
    <property type="nucleotide sequence ID" value="NZ_JAFKPK010000004.1"/>
</dbReference>
<dbReference type="Pfam" id="PF10987">
    <property type="entry name" value="DUF2806"/>
    <property type="match status" value="1"/>
</dbReference>
<evidence type="ECO:0000313" key="1">
    <source>
        <dbReference type="EMBL" id="KAA4749149.1"/>
    </source>
</evidence>
<protein>
    <submittedName>
        <fullName evidence="1">DUF2806 domain-containing protein</fullName>
    </submittedName>
</protein>
<dbReference type="EMBL" id="LIDT01000024">
    <property type="protein sequence ID" value="OCR31654.1"/>
    <property type="molecule type" value="Genomic_DNA"/>
</dbReference>
<dbReference type="InterPro" id="IPR021254">
    <property type="entry name" value="DUF2806"/>
</dbReference>